<evidence type="ECO:0000259" key="2">
    <source>
        <dbReference type="Pfam" id="PF04471"/>
    </source>
</evidence>
<dbReference type="Proteomes" id="UP000244893">
    <property type="component" value="Unassembled WGS sequence"/>
</dbReference>
<organism evidence="3 4">
    <name type="scientific">Amnibacterium flavum</name>
    <dbReference type="NCBI Taxonomy" id="2173173"/>
    <lineage>
        <taxon>Bacteria</taxon>
        <taxon>Bacillati</taxon>
        <taxon>Actinomycetota</taxon>
        <taxon>Actinomycetes</taxon>
        <taxon>Micrococcales</taxon>
        <taxon>Microbacteriaceae</taxon>
        <taxon>Amnibacterium</taxon>
    </lineage>
</organism>
<keyword evidence="4" id="KW-1185">Reference proteome</keyword>
<dbReference type="RefSeq" id="WP_116757064.1">
    <property type="nucleotide sequence ID" value="NZ_JBHUEX010000001.1"/>
</dbReference>
<keyword evidence="1" id="KW-0812">Transmembrane</keyword>
<dbReference type="InterPro" id="IPR011856">
    <property type="entry name" value="tRNA_endonuc-like_dom_sf"/>
</dbReference>
<dbReference type="SUPFAM" id="SSF52980">
    <property type="entry name" value="Restriction endonuclease-like"/>
    <property type="match status" value="1"/>
</dbReference>
<feature type="transmembrane region" description="Helical" evidence="1">
    <location>
        <begin position="60"/>
        <end position="81"/>
    </location>
</feature>
<dbReference type="OrthoDB" id="4212782at2"/>
<keyword evidence="1" id="KW-1133">Transmembrane helix</keyword>
<feature type="domain" description="Restriction endonuclease type IV Mrr" evidence="2">
    <location>
        <begin position="151"/>
        <end position="238"/>
    </location>
</feature>
<evidence type="ECO:0000313" key="3">
    <source>
        <dbReference type="EMBL" id="PVZ94553.1"/>
    </source>
</evidence>
<protein>
    <recommendedName>
        <fullName evidence="2">Restriction endonuclease type IV Mrr domain-containing protein</fullName>
    </recommendedName>
</protein>
<dbReference type="GO" id="GO:0009307">
    <property type="term" value="P:DNA restriction-modification system"/>
    <property type="evidence" value="ECO:0007669"/>
    <property type="project" value="InterPro"/>
</dbReference>
<name>A0A2V1HPJ2_9MICO</name>
<evidence type="ECO:0000256" key="1">
    <source>
        <dbReference type="SAM" id="Phobius"/>
    </source>
</evidence>
<dbReference type="EMBL" id="QEOP01000002">
    <property type="protein sequence ID" value="PVZ94553.1"/>
    <property type="molecule type" value="Genomic_DNA"/>
</dbReference>
<keyword evidence="1" id="KW-0472">Membrane</keyword>
<dbReference type="InterPro" id="IPR007560">
    <property type="entry name" value="Restrct_endonuc_IV_Mrr"/>
</dbReference>
<dbReference type="Pfam" id="PF04471">
    <property type="entry name" value="Mrr_cat"/>
    <property type="match status" value="1"/>
</dbReference>
<dbReference type="Gene3D" id="3.40.1350.10">
    <property type="match status" value="1"/>
</dbReference>
<sequence length="293" mass="33058">MKRIPWLVRRRADRVVERWTSLDANPEAADEVIERDIRRWIGPAADELMDYAQDRPLRQYVALVTAFSGTVVIVVFCQTLMDSGLGEHIWWFGTIVALVFFGPATHLIKPLKTSTTRARIRSHIGHAATTALLRRRAFVVKAPTQRTEGVNAREAEFLTAEWMAHLGAPEARVTQYRHDGGIDVVTHCFAVQVKNRTDKVPVTVIREIQGAAQRDNKLPMVFAASHFTRPARAEAREMAIPLFIFRAKEGRLVAANPQALHYLQNGLHVPLPEALRVRPRVDSINRRPATTSD</sequence>
<gene>
    <name evidence="3" type="ORF">DDQ50_12700</name>
</gene>
<proteinExistence type="predicted"/>
<dbReference type="GO" id="GO:0004519">
    <property type="term" value="F:endonuclease activity"/>
    <property type="evidence" value="ECO:0007669"/>
    <property type="project" value="InterPro"/>
</dbReference>
<dbReference type="InterPro" id="IPR011335">
    <property type="entry name" value="Restrct_endonuc-II-like"/>
</dbReference>
<comment type="caution">
    <text evidence="3">The sequence shown here is derived from an EMBL/GenBank/DDBJ whole genome shotgun (WGS) entry which is preliminary data.</text>
</comment>
<feature type="transmembrane region" description="Helical" evidence="1">
    <location>
        <begin position="88"/>
        <end position="108"/>
    </location>
</feature>
<accession>A0A2V1HPJ2</accession>
<evidence type="ECO:0000313" key="4">
    <source>
        <dbReference type="Proteomes" id="UP000244893"/>
    </source>
</evidence>
<reference evidence="3 4" key="1">
    <citation type="submission" date="2018-05" db="EMBL/GenBank/DDBJ databases">
        <title>Amnibacterium sp. M8JJ-5, whole genome shotgun sequence.</title>
        <authorList>
            <person name="Tuo L."/>
        </authorList>
    </citation>
    <scope>NUCLEOTIDE SEQUENCE [LARGE SCALE GENOMIC DNA]</scope>
    <source>
        <strain evidence="3 4">M8JJ-5</strain>
    </source>
</reference>
<dbReference type="GO" id="GO:0003677">
    <property type="term" value="F:DNA binding"/>
    <property type="evidence" value="ECO:0007669"/>
    <property type="project" value="InterPro"/>
</dbReference>
<dbReference type="AlphaFoldDB" id="A0A2V1HPJ2"/>